<feature type="chain" id="PRO_5025393742" evidence="1">
    <location>
        <begin position="23"/>
        <end position="209"/>
    </location>
</feature>
<evidence type="ECO:0000256" key="1">
    <source>
        <dbReference type="SAM" id="SignalP"/>
    </source>
</evidence>
<organism evidence="2 3">
    <name type="scientific">Hibiscus syriacus</name>
    <name type="common">Rose of Sharon</name>
    <dbReference type="NCBI Taxonomy" id="106335"/>
    <lineage>
        <taxon>Eukaryota</taxon>
        <taxon>Viridiplantae</taxon>
        <taxon>Streptophyta</taxon>
        <taxon>Embryophyta</taxon>
        <taxon>Tracheophyta</taxon>
        <taxon>Spermatophyta</taxon>
        <taxon>Magnoliopsida</taxon>
        <taxon>eudicotyledons</taxon>
        <taxon>Gunneridae</taxon>
        <taxon>Pentapetalae</taxon>
        <taxon>rosids</taxon>
        <taxon>malvids</taxon>
        <taxon>Malvales</taxon>
        <taxon>Malvaceae</taxon>
        <taxon>Malvoideae</taxon>
        <taxon>Hibiscus</taxon>
    </lineage>
</organism>
<keyword evidence="1" id="KW-0732">Signal</keyword>
<reference evidence="2" key="1">
    <citation type="submission" date="2019-09" db="EMBL/GenBank/DDBJ databases">
        <title>Draft genome information of white flower Hibiscus syriacus.</title>
        <authorList>
            <person name="Kim Y.-M."/>
        </authorList>
    </citation>
    <scope>NUCLEOTIDE SEQUENCE [LARGE SCALE GENOMIC DNA]</scope>
    <source>
        <strain evidence="2">YM2019G1</strain>
    </source>
</reference>
<keyword evidence="3" id="KW-1185">Reference proteome</keyword>
<sequence>MLFPFQFAVYLLLLPFFYNCSGDVEHRWSWVWRLSYNEERQLVRCWTVVVVGELLKRGGGSWLLELLEGCCRSIGHDPLRLLCHDLQELIVHVIRDCRFAKEVWTLLNPFIIADFYQCNLEDWISTYLSSSLIATQLEIPWNSIFISTESLGNNPSLDSSIDMDEGFIGHRGHMITGWAMLELSSLDIVQYEFILFAAVSILNPAYATH</sequence>
<evidence type="ECO:0000313" key="2">
    <source>
        <dbReference type="EMBL" id="KAE8707694.1"/>
    </source>
</evidence>
<feature type="signal peptide" evidence="1">
    <location>
        <begin position="1"/>
        <end position="22"/>
    </location>
</feature>
<dbReference type="AlphaFoldDB" id="A0A6A3ASP8"/>
<protein>
    <submittedName>
        <fullName evidence="2">Uncharacterized protein</fullName>
    </submittedName>
</protein>
<evidence type="ECO:0000313" key="3">
    <source>
        <dbReference type="Proteomes" id="UP000436088"/>
    </source>
</evidence>
<dbReference type="EMBL" id="VEPZ02000960">
    <property type="protein sequence ID" value="KAE8707694.1"/>
    <property type="molecule type" value="Genomic_DNA"/>
</dbReference>
<accession>A0A6A3ASP8</accession>
<comment type="caution">
    <text evidence="2">The sequence shown here is derived from an EMBL/GenBank/DDBJ whole genome shotgun (WGS) entry which is preliminary data.</text>
</comment>
<name>A0A6A3ASP8_HIBSY</name>
<proteinExistence type="predicted"/>
<gene>
    <name evidence="2" type="ORF">F3Y22_tig00110377pilonHSYRG00094</name>
</gene>
<dbReference type="Proteomes" id="UP000436088">
    <property type="component" value="Unassembled WGS sequence"/>
</dbReference>